<comment type="catalytic activity">
    <reaction evidence="3">
        <text>D-glyceraldehyde 3-phosphate = dihydroxyacetone phosphate</text>
        <dbReference type="Rhea" id="RHEA:18585"/>
        <dbReference type="ChEBI" id="CHEBI:57642"/>
        <dbReference type="ChEBI" id="CHEBI:59776"/>
        <dbReference type="EC" id="5.3.1.1"/>
    </reaction>
</comment>
<dbReference type="PANTHER" id="PTHR21139">
    <property type="entry name" value="TRIOSEPHOSPHATE ISOMERASE"/>
    <property type="match status" value="1"/>
</dbReference>
<dbReference type="STRING" id="1798474.A2118_01010"/>
<sequence>MKKGKKLIVANWKMNPGTVAEARALFLASRRAAGEARRLAVIVCPPFPFLSLFSRLSNGIISLGSQDACWRNGGPYTGDVSPEMLKDIGVTLSIIGHSERRARGETDDIVSRKAQAVVREGITALVCIGEKTRDENGDFFAVLREQIKASFSKVQRRFLSDVLIAYEPLWAIGKNWRESASPEIVREATIFIRKVMADILGDAGAQVPVLYGGSVGPENAQALLRDGDISGFLVGHESLEQEGFAWLIRTANDV</sequence>
<dbReference type="UniPathway" id="UPA00138"/>
<organism evidence="4 5">
    <name type="scientific">Candidatus Kaiserbacteria bacterium GWA2_50_9</name>
    <dbReference type="NCBI Taxonomy" id="1798474"/>
    <lineage>
        <taxon>Bacteria</taxon>
        <taxon>Candidatus Kaiseribacteriota</taxon>
    </lineage>
</organism>
<evidence type="ECO:0000313" key="5">
    <source>
        <dbReference type="Proteomes" id="UP000179014"/>
    </source>
</evidence>
<keyword evidence="3" id="KW-0312">Gluconeogenesis</keyword>
<evidence type="ECO:0000256" key="1">
    <source>
        <dbReference type="ARBA" id="ARBA00007422"/>
    </source>
</evidence>
<evidence type="ECO:0000313" key="4">
    <source>
        <dbReference type="EMBL" id="OGG41087.1"/>
    </source>
</evidence>
<name>A0A1F6BX31_9BACT</name>
<gene>
    <name evidence="4" type="ORF">A2118_01010</name>
</gene>
<comment type="pathway">
    <text evidence="3">Carbohydrate biosynthesis; gluconeogenesis.</text>
</comment>
<comment type="subcellular location">
    <subcellularLocation>
        <location evidence="3">Cytoplasm</location>
    </subcellularLocation>
</comment>
<dbReference type="EMBL" id="MFKN01000014">
    <property type="protein sequence ID" value="OGG41087.1"/>
    <property type="molecule type" value="Genomic_DNA"/>
</dbReference>
<dbReference type="GO" id="GO:0019563">
    <property type="term" value="P:glycerol catabolic process"/>
    <property type="evidence" value="ECO:0007669"/>
    <property type="project" value="TreeGrafter"/>
</dbReference>
<dbReference type="GO" id="GO:0046166">
    <property type="term" value="P:glyceraldehyde-3-phosphate biosynthetic process"/>
    <property type="evidence" value="ECO:0007669"/>
    <property type="project" value="TreeGrafter"/>
</dbReference>
<evidence type="ECO:0000256" key="2">
    <source>
        <dbReference type="ARBA" id="ARBA00023235"/>
    </source>
</evidence>
<protein>
    <recommendedName>
        <fullName evidence="3">Triosephosphate isomerase</fullName>
        <ecNumber evidence="3">5.3.1.1</ecNumber>
    </recommendedName>
</protein>
<reference evidence="4 5" key="1">
    <citation type="journal article" date="2016" name="Nat. Commun.">
        <title>Thousands of microbial genomes shed light on interconnected biogeochemical processes in an aquifer system.</title>
        <authorList>
            <person name="Anantharaman K."/>
            <person name="Brown C.T."/>
            <person name="Hug L.A."/>
            <person name="Sharon I."/>
            <person name="Castelle C.J."/>
            <person name="Probst A.J."/>
            <person name="Thomas B.C."/>
            <person name="Singh A."/>
            <person name="Wilkins M.J."/>
            <person name="Karaoz U."/>
            <person name="Brodie E.L."/>
            <person name="Williams K.H."/>
            <person name="Hubbard S.S."/>
            <person name="Banfield J.F."/>
        </authorList>
    </citation>
    <scope>NUCLEOTIDE SEQUENCE [LARGE SCALE GENOMIC DNA]</scope>
</reference>
<dbReference type="InterPro" id="IPR013785">
    <property type="entry name" value="Aldolase_TIM"/>
</dbReference>
<evidence type="ECO:0000256" key="3">
    <source>
        <dbReference type="RuleBase" id="RU363013"/>
    </source>
</evidence>
<comment type="subunit">
    <text evidence="3">Homodimer.</text>
</comment>
<dbReference type="SUPFAM" id="SSF51351">
    <property type="entry name" value="Triosephosphate isomerase (TIM)"/>
    <property type="match status" value="1"/>
</dbReference>
<comment type="pathway">
    <text evidence="3">Carbohydrate degradation; glycolysis; D-glyceraldehyde 3-phosphate from glycerone phosphate: step 1/1.</text>
</comment>
<dbReference type="GO" id="GO:0006094">
    <property type="term" value="P:gluconeogenesis"/>
    <property type="evidence" value="ECO:0007669"/>
    <property type="project" value="UniProtKB-UniPathway"/>
</dbReference>
<comment type="caution">
    <text evidence="4">The sequence shown here is derived from an EMBL/GenBank/DDBJ whole genome shotgun (WGS) entry which is preliminary data.</text>
</comment>
<comment type="similarity">
    <text evidence="1 3">Belongs to the triosephosphate isomerase family.</text>
</comment>
<dbReference type="Gene3D" id="3.20.20.70">
    <property type="entry name" value="Aldolase class I"/>
    <property type="match status" value="1"/>
</dbReference>
<accession>A0A1F6BX31</accession>
<dbReference type="UniPathway" id="UPA00109">
    <property type="reaction ID" value="UER00189"/>
</dbReference>
<dbReference type="GO" id="GO:0005829">
    <property type="term" value="C:cytosol"/>
    <property type="evidence" value="ECO:0007669"/>
    <property type="project" value="TreeGrafter"/>
</dbReference>
<dbReference type="InterPro" id="IPR000652">
    <property type="entry name" value="Triosephosphate_isomerase"/>
</dbReference>
<dbReference type="CDD" id="cd00311">
    <property type="entry name" value="TIM"/>
    <property type="match status" value="1"/>
</dbReference>
<keyword evidence="3" id="KW-0324">Glycolysis</keyword>
<dbReference type="GO" id="GO:0006096">
    <property type="term" value="P:glycolytic process"/>
    <property type="evidence" value="ECO:0007669"/>
    <property type="project" value="UniProtKB-UniPathway"/>
</dbReference>
<dbReference type="EC" id="5.3.1.1" evidence="3"/>
<dbReference type="InterPro" id="IPR020861">
    <property type="entry name" value="Triosephosphate_isomerase_AS"/>
</dbReference>
<dbReference type="PROSITE" id="PS51440">
    <property type="entry name" value="TIM_2"/>
    <property type="match status" value="1"/>
</dbReference>
<proteinExistence type="inferred from homology"/>
<dbReference type="GO" id="GO:0004807">
    <property type="term" value="F:triose-phosphate isomerase activity"/>
    <property type="evidence" value="ECO:0007669"/>
    <property type="project" value="UniProtKB-EC"/>
</dbReference>
<keyword evidence="3" id="KW-0963">Cytoplasm</keyword>
<keyword evidence="2 3" id="KW-0413">Isomerase</keyword>
<dbReference type="PROSITE" id="PS00171">
    <property type="entry name" value="TIM_1"/>
    <property type="match status" value="1"/>
</dbReference>
<dbReference type="AlphaFoldDB" id="A0A1F6BX31"/>
<dbReference type="Pfam" id="PF00121">
    <property type="entry name" value="TIM"/>
    <property type="match status" value="1"/>
</dbReference>
<dbReference type="InterPro" id="IPR035990">
    <property type="entry name" value="TIM_sf"/>
</dbReference>
<dbReference type="PANTHER" id="PTHR21139:SF42">
    <property type="entry name" value="TRIOSEPHOSPHATE ISOMERASE"/>
    <property type="match status" value="1"/>
</dbReference>
<dbReference type="Proteomes" id="UP000179014">
    <property type="component" value="Unassembled WGS sequence"/>
</dbReference>